<gene>
    <name evidence="2" type="ORF">FHU33_4662</name>
</gene>
<dbReference type="RefSeq" id="WP_142027874.1">
    <property type="nucleotide sequence ID" value="NZ_VFQE01000002.1"/>
</dbReference>
<organism evidence="2 3">
    <name type="scientific">Blastococcus colisei</name>
    <dbReference type="NCBI Taxonomy" id="1564162"/>
    <lineage>
        <taxon>Bacteria</taxon>
        <taxon>Bacillati</taxon>
        <taxon>Actinomycetota</taxon>
        <taxon>Actinomycetes</taxon>
        <taxon>Geodermatophilales</taxon>
        <taxon>Geodermatophilaceae</taxon>
        <taxon>Blastococcus</taxon>
    </lineage>
</organism>
<reference evidence="2 3" key="1">
    <citation type="submission" date="2019-06" db="EMBL/GenBank/DDBJ databases">
        <title>Sequencing the genomes of 1000 actinobacteria strains.</title>
        <authorList>
            <person name="Klenk H.-P."/>
        </authorList>
    </citation>
    <scope>NUCLEOTIDE SEQUENCE [LARGE SCALE GENOMIC DNA]</scope>
    <source>
        <strain evidence="2 3">DSM 46837</strain>
    </source>
</reference>
<feature type="transmembrane region" description="Helical" evidence="1">
    <location>
        <begin position="12"/>
        <end position="36"/>
    </location>
</feature>
<name>A0A543P1T8_9ACTN</name>
<dbReference type="EMBL" id="VFQE01000002">
    <property type="protein sequence ID" value="TQN37983.1"/>
    <property type="molecule type" value="Genomic_DNA"/>
</dbReference>
<evidence type="ECO:0000313" key="3">
    <source>
        <dbReference type="Proteomes" id="UP000319865"/>
    </source>
</evidence>
<accession>A0A543P1T8</accession>
<keyword evidence="1" id="KW-0472">Membrane</keyword>
<keyword evidence="3" id="KW-1185">Reference proteome</keyword>
<evidence type="ECO:0000313" key="2">
    <source>
        <dbReference type="EMBL" id="TQN37983.1"/>
    </source>
</evidence>
<proteinExistence type="predicted"/>
<comment type="caution">
    <text evidence="2">The sequence shown here is derived from an EMBL/GenBank/DDBJ whole genome shotgun (WGS) entry which is preliminary data.</text>
</comment>
<keyword evidence="1" id="KW-0812">Transmembrane</keyword>
<dbReference type="Proteomes" id="UP000319865">
    <property type="component" value="Unassembled WGS sequence"/>
</dbReference>
<sequence length="64" mass="6275">MIRIDAALTRRVTGARLTAAAAVLGGTLALAGLGAFGDLPGAPIDGDVGPGIMTVELSQAVSTR</sequence>
<keyword evidence="1" id="KW-1133">Transmembrane helix</keyword>
<protein>
    <submittedName>
        <fullName evidence="2">Uncharacterized protein</fullName>
    </submittedName>
</protein>
<evidence type="ECO:0000256" key="1">
    <source>
        <dbReference type="SAM" id="Phobius"/>
    </source>
</evidence>
<dbReference type="AlphaFoldDB" id="A0A543P1T8"/>